<sequence>KVVIQLPCNNTTIRLKCCRATCQIGTSSGTTAPP</sequence>
<proteinExistence type="predicted"/>
<reference evidence="1" key="1">
    <citation type="submission" date="2018-05" db="EMBL/GenBank/DDBJ databases">
        <authorList>
            <person name="Lanie J.A."/>
            <person name="Ng W.-L."/>
            <person name="Kazmierczak K.M."/>
            <person name="Andrzejewski T.M."/>
            <person name="Davidsen T.M."/>
            <person name="Wayne K.J."/>
            <person name="Tettelin H."/>
            <person name="Glass J.I."/>
            <person name="Rusch D."/>
            <person name="Podicherti R."/>
            <person name="Tsui H.-C.T."/>
            <person name="Winkler M.E."/>
        </authorList>
    </citation>
    <scope>NUCLEOTIDE SEQUENCE</scope>
</reference>
<feature type="non-terminal residue" evidence="1">
    <location>
        <position position="34"/>
    </location>
</feature>
<gene>
    <name evidence="1" type="ORF">METZ01_LOCUS252490</name>
</gene>
<evidence type="ECO:0000313" key="1">
    <source>
        <dbReference type="EMBL" id="SVB99636.1"/>
    </source>
</evidence>
<protein>
    <submittedName>
        <fullName evidence="1">Uncharacterized protein</fullName>
    </submittedName>
</protein>
<feature type="non-terminal residue" evidence="1">
    <location>
        <position position="1"/>
    </location>
</feature>
<accession>A0A382IJ35</accession>
<dbReference type="AlphaFoldDB" id="A0A382IJ35"/>
<organism evidence="1">
    <name type="scientific">marine metagenome</name>
    <dbReference type="NCBI Taxonomy" id="408172"/>
    <lineage>
        <taxon>unclassified sequences</taxon>
        <taxon>metagenomes</taxon>
        <taxon>ecological metagenomes</taxon>
    </lineage>
</organism>
<name>A0A382IJ35_9ZZZZ</name>
<dbReference type="EMBL" id="UINC01067708">
    <property type="protein sequence ID" value="SVB99636.1"/>
    <property type="molecule type" value="Genomic_DNA"/>
</dbReference>